<keyword evidence="3" id="KW-0132">Cell division</keyword>
<keyword evidence="9" id="KW-1185">Reference proteome</keyword>
<evidence type="ECO:0000256" key="5">
    <source>
        <dbReference type="ARBA" id="ARBA00023242"/>
    </source>
</evidence>
<evidence type="ECO:0000313" key="9">
    <source>
        <dbReference type="Proteomes" id="UP000030680"/>
    </source>
</evidence>
<dbReference type="GO" id="GO:0072686">
    <property type="term" value="C:mitotic spindle"/>
    <property type="evidence" value="ECO:0007669"/>
    <property type="project" value="TreeGrafter"/>
</dbReference>
<proteinExistence type="inferred from homology"/>
<evidence type="ECO:0000256" key="1">
    <source>
        <dbReference type="ARBA" id="ARBA00004123"/>
    </source>
</evidence>
<evidence type="ECO:0000256" key="2">
    <source>
        <dbReference type="ARBA" id="ARBA00008029"/>
    </source>
</evidence>
<dbReference type="Proteomes" id="UP000030680">
    <property type="component" value="Unassembled WGS sequence"/>
</dbReference>
<gene>
    <name evidence="8" type="ORF">Gasu_57160</name>
</gene>
<dbReference type="GO" id="GO:0007094">
    <property type="term" value="P:mitotic spindle assembly checkpoint signaling"/>
    <property type="evidence" value="ECO:0007669"/>
    <property type="project" value="InterPro"/>
</dbReference>
<dbReference type="Pfam" id="PF05557">
    <property type="entry name" value="MAD"/>
    <property type="match status" value="1"/>
</dbReference>
<comment type="subcellular location">
    <subcellularLocation>
        <location evidence="1">Nucleus</location>
    </subcellularLocation>
</comment>
<dbReference type="GO" id="GO:0000776">
    <property type="term" value="C:kinetochore"/>
    <property type="evidence" value="ECO:0007669"/>
    <property type="project" value="TreeGrafter"/>
</dbReference>
<dbReference type="OMA" id="MYDSTVR"/>
<dbReference type="GeneID" id="17085670"/>
<evidence type="ECO:0000313" key="8">
    <source>
        <dbReference type="EMBL" id="EME26713.1"/>
    </source>
</evidence>
<feature type="coiled-coil region" evidence="7">
    <location>
        <begin position="58"/>
        <end position="244"/>
    </location>
</feature>
<evidence type="ECO:0000256" key="6">
    <source>
        <dbReference type="ARBA" id="ARBA00023306"/>
    </source>
</evidence>
<dbReference type="RefSeq" id="XP_005703233.1">
    <property type="nucleotide sequence ID" value="XM_005703176.1"/>
</dbReference>
<sequence length="719" mass="85168">MPRRALKANLLLGLMNEETCSENILESLYQQLKTLQYPAVREALRATPRGKNVTRQDVAQLQAIAIALKNELVRTSEQMEHWKQLYEQREEEHREGKLQWEQQCTQLTEQCQDAKARYEESEWRHQETQREWEEWKDKAIQEIEYWKQRAEKSTLDLAQLRKTLDEVQANKRRVEDTWKREVGSLQQQISKLQEEKEQLSTQVETLGNRWKLTIEELEEERLWNKELTTQLEQANERCRQYCHSTTTTVSPSMQEKIDQQNTNYSQRSPTTVGLEQTNKLLQRELNDTRKQMETLKWELTEAEEAKNSLEVLREQSNELLHLVYAMTGVRDVEEAMKRLKELSYTRNAQQDVENERETAIRSQMEETIAALRDELQQNKHRHRELEKQCERQILIRRLLENERDGLKNILNEWDANMVNDQDGDNQLLVEKMKLLQSQYSEMEATLKRWEIELSEKDRLLSSLKSQIEEWNEIKSAEGSSQSVIQSLRINLMSSRRTKMELQQQKEELEQQLNMLTQKYEQLLSTVEEYKNKIDNLQQVVDAQKRQQESREDYETQIKLLQEAVQSLEKHIGSGYFNPTYTKVVHLKGGPPMVINERYLGESNKHPRWMQQQDSDSFISTKEQISPRDEQSSCTTWNALSLPAEKWREKAFDAEKRAQRTRQVAKAKINEFRETCYHLFGWKINVVGAQYRLSSMYAESSNNETLCFGRNELGGISYTE</sequence>
<evidence type="ECO:0000256" key="3">
    <source>
        <dbReference type="ARBA" id="ARBA00022618"/>
    </source>
</evidence>
<dbReference type="EMBL" id="KB454544">
    <property type="protein sequence ID" value="EME26713.1"/>
    <property type="molecule type" value="Genomic_DNA"/>
</dbReference>
<dbReference type="AlphaFoldDB" id="M2XSR6"/>
<keyword evidence="4" id="KW-0498">Mitosis</keyword>
<feature type="coiled-coil region" evidence="7">
    <location>
        <begin position="354"/>
        <end position="570"/>
    </location>
</feature>
<name>M2XSR6_GALSU</name>
<dbReference type="InterPro" id="IPR008672">
    <property type="entry name" value="Mad1"/>
</dbReference>
<accession>M2XSR6</accession>
<feature type="coiled-coil region" evidence="7">
    <location>
        <begin position="271"/>
        <end position="322"/>
    </location>
</feature>
<evidence type="ECO:0000256" key="7">
    <source>
        <dbReference type="SAM" id="Coils"/>
    </source>
</evidence>
<organism evidence="8 9">
    <name type="scientific">Galdieria sulphuraria</name>
    <name type="common">Red alga</name>
    <dbReference type="NCBI Taxonomy" id="130081"/>
    <lineage>
        <taxon>Eukaryota</taxon>
        <taxon>Rhodophyta</taxon>
        <taxon>Bangiophyceae</taxon>
        <taxon>Galdieriales</taxon>
        <taxon>Galdieriaceae</taxon>
        <taxon>Galdieria</taxon>
    </lineage>
</organism>
<keyword evidence="5" id="KW-0539">Nucleus</keyword>
<dbReference type="Gramene" id="EME26713">
    <property type="protein sequence ID" value="EME26713"/>
    <property type="gene ID" value="Gasu_57160"/>
</dbReference>
<reference evidence="9" key="1">
    <citation type="journal article" date="2013" name="Science">
        <title>Gene transfer from bacteria and archaea facilitated evolution of an extremophilic eukaryote.</title>
        <authorList>
            <person name="Schonknecht G."/>
            <person name="Chen W.H."/>
            <person name="Ternes C.M."/>
            <person name="Barbier G.G."/>
            <person name="Shrestha R.P."/>
            <person name="Stanke M."/>
            <person name="Brautigam A."/>
            <person name="Baker B.J."/>
            <person name="Banfield J.F."/>
            <person name="Garavito R.M."/>
            <person name="Carr K."/>
            <person name="Wilkerson C."/>
            <person name="Rensing S.A."/>
            <person name="Gagneul D."/>
            <person name="Dickenson N.E."/>
            <person name="Oesterhelt C."/>
            <person name="Lercher M.J."/>
            <person name="Weber A.P."/>
        </authorList>
    </citation>
    <scope>NUCLEOTIDE SEQUENCE [LARGE SCALE GENOMIC DNA]</scope>
    <source>
        <strain evidence="9">074W</strain>
    </source>
</reference>
<dbReference type="GO" id="GO:0051315">
    <property type="term" value="P:attachment of mitotic spindle microtubules to kinetochore"/>
    <property type="evidence" value="ECO:0007669"/>
    <property type="project" value="TreeGrafter"/>
</dbReference>
<dbReference type="OrthoDB" id="331602at2759"/>
<dbReference type="GO" id="GO:0051301">
    <property type="term" value="P:cell division"/>
    <property type="evidence" value="ECO:0007669"/>
    <property type="project" value="UniProtKB-KW"/>
</dbReference>
<keyword evidence="7" id="KW-0175">Coiled coil</keyword>
<dbReference type="KEGG" id="gsl:Gasu_57160"/>
<dbReference type="PANTHER" id="PTHR23168:SF0">
    <property type="entry name" value="MITOTIC SPINDLE ASSEMBLY CHECKPOINT PROTEIN MAD1"/>
    <property type="match status" value="1"/>
</dbReference>
<comment type="similarity">
    <text evidence="2">Belongs to the MAD1 family.</text>
</comment>
<keyword evidence="6" id="KW-0131">Cell cycle</keyword>
<protein>
    <submittedName>
        <fullName evidence="8">Mitotic spindle assembly checkpoint protein MAD1</fullName>
    </submittedName>
</protein>
<evidence type="ECO:0000256" key="4">
    <source>
        <dbReference type="ARBA" id="ARBA00022776"/>
    </source>
</evidence>
<dbReference type="GO" id="GO:0005635">
    <property type="term" value="C:nuclear envelope"/>
    <property type="evidence" value="ECO:0007669"/>
    <property type="project" value="TreeGrafter"/>
</dbReference>
<dbReference type="PANTHER" id="PTHR23168">
    <property type="entry name" value="MITOTIC SPINDLE ASSEMBLY CHECKPOINT PROTEIN MAD1 MITOTIC ARREST DEFICIENT-LIKE PROTEIN 1"/>
    <property type="match status" value="1"/>
</dbReference>
<dbReference type="STRING" id="130081.M2XSR6"/>